<dbReference type="InterPro" id="IPR036388">
    <property type="entry name" value="WH-like_DNA-bd_sf"/>
</dbReference>
<dbReference type="Gene3D" id="1.10.10.10">
    <property type="entry name" value="Winged helix-like DNA-binding domain superfamily/Winged helix DNA-binding domain"/>
    <property type="match status" value="1"/>
</dbReference>
<feature type="domain" description="HTH iclR-type" evidence="4">
    <location>
        <begin position="8"/>
        <end position="70"/>
    </location>
</feature>
<dbReference type="PROSITE" id="PS51078">
    <property type="entry name" value="ICLR_ED"/>
    <property type="match status" value="1"/>
</dbReference>
<accession>A0A3Q9UKR9</accession>
<keyword evidence="2" id="KW-0238">DNA-binding</keyword>
<keyword evidence="1" id="KW-0805">Transcription regulation</keyword>
<dbReference type="STRING" id="1122997.GCA_000425285_01872"/>
<evidence type="ECO:0000259" key="4">
    <source>
        <dbReference type="PROSITE" id="PS51077"/>
    </source>
</evidence>
<dbReference type="InterPro" id="IPR014757">
    <property type="entry name" value="Tscrpt_reg_IclR_C"/>
</dbReference>
<keyword evidence="8" id="KW-1185">Reference proteome</keyword>
<dbReference type="Gene3D" id="3.30.450.40">
    <property type="match status" value="1"/>
</dbReference>
<protein>
    <submittedName>
        <fullName evidence="7">Acetate operon repressor</fullName>
    </submittedName>
    <submittedName>
        <fullName evidence="6">IclR family transcriptional regulator</fullName>
    </submittedName>
</protein>
<name>A0A3Q9UKR9_9ACTN</name>
<dbReference type="SUPFAM" id="SSF55781">
    <property type="entry name" value="GAF domain-like"/>
    <property type="match status" value="1"/>
</dbReference>
<dbReference type="GO" id="GO:0003700">
    <property type="term" value="F:DNA-binding transcription factor activity"/>
    <property type="evidence" value="ECO:0007669"/>
    <property type="project" value="TreeGrafter"/>
</dbReference>
<keyword evidence="3" id="KW-0804">Transcription</keyword>
<dbReference type="SUPFAM" id="SSF46785">
    <property type="entry name" value="Winged helix' DNA-binding domain"/>
    <property type="match status" value="1"/>
</dbReference>
<reference evidence="6" key="3">
    <citation type="journal article" date="2019" name="Microorganisms">
        <title>Red-Brown Pigmentation of Acidipropionibacterium jensenii Is Tied to Haemolytic Activity and cyl-Like Gene Cluster.</title>
        <authorList>
            <person name="Deptula P."/>
            <person name="Loivamaa I."/>
            <person name="Smolander O.P."/>
            <person name="Laine P."/>
            <person name="Roberts R.J."/>
            <person name="Piironen V."/>
            <person name="Paulin L."/>
            <person name="Savijoki K."/>
            <person name="Auvinen P."/>
            <person name="Varmanen P."/>
        </authorList>
    </citation>
    <scope>NUCLEOTIDE SEQUENCE</scope>
    <source>
        <strain evidence="6">JS280</strain>
    </source>
</reference>
<dbReference type="GO" id="GO:0045892">
    <property type="term" value="P:negative regulation of DNA-templated transcription"/>
    <property type="evidence" value="ECO:0007669"/>
    <property type="project" value="TreeGrafter"/>
</dbReference>
<dbReference type="RefSeq" id="WP_036981840.1">
    <property type="nucleotide sequence ID" value="NZ_CP025570.1"/>
</dbReference>
<gene>
    <name evidence="7" type="primary">iclR</name>
    <name evidence="6" type="ORF">C0Z10_10945</name>
    <name evidence="7" type="ORF">NCTC13652_01100</name>
</gene>
<evidence type="ECO:0000256" key="2">
    <source>
        <dbReference type="ARBA" id="ARBA00023125"/>
    </source>
</evidence>
<dbReference type="EMBL" id="LR134473">
    <property type="protein sequence ID" value="VEI02906.1"/>
    <property type="molecule type" value="Genomic_DNA"/>
</dbReference>
<dbReference type="AlphaFoldDB" id="A0A3Q9UKR9"/>
<feature type="domain" description="IclR-ED" evidence="5">
    <location>
        <begin position="69"/>
        <end position="246"/>
    </location>
</feature>
<dbReference type="GeneID" id="82883973"/>
<dbReference type="InterPro" id="IPR036390">
    <property type="entry name" value="WH_DNA-bd_sf"/>
</dbReference>
<dbReference type="OrthoDB" id="9807558at2"/>
<reference evidence="7 8" key="2">
    <citation type="submission" date="2018-12" db="EMBL/GenBank/DDBJ databases">
        <authorList>
            <consortium name="Pathogen Informatics"/>
        </authorList>
    </citation>
    <scope>NUCLEOTIDE SEQUENCE [LARGE SCALE GENOMIC DNA]</scope>
    <source>
        <strain evidence="7 8">NCTC13652</strain>
    </source>
</reference>
<evidence type="ECO:0000313" key="7">
    <source>
        <dbReference type="EMBL" id="VEI02906.1"/>
    </source>
</evidence>
<dbReference type="KEGG" id="aji:C0Z10_10945"/>
<evidence type="ECO:0000313" key="6">
    <source>
        <dbReference type="EMBL" id="AZZ40185.1"/>
    </source>
</evidence>
<dbReference type="PANTHER" id="PTHR30136">
    <property type="entry name" value="HELIX-TURN-HELIX TRANSCRIPTIONAL REGULATOR, ICLR FAMILY"/>
    <property type="match status" value="1"/>
</dbReference>
<evidence type="ECO:0000313" key="9">
    <source>
        <dbReference type="Proteomes" id="UP000285875"/>
    </source>
</evidence>
<dbReference type="Proteomes" id="UP000277858">
    <property type="component" value="Chromosome"/>
</dbReference>
<proteinExistence type="predicted"/>
<dbReference type="InterPro" id="IPR029016">
    <property type="entry name" value="GAF-like_dom_sf"/>
</dbReference>
<evidence type="ECO:0000313" key="8">
    <source>
        <dbReference type="Proteomes" id="UP000277858"/>
    </source>
</evidence>
<dbReference type="PANTHER" id="PTHR30136:SF35">
    <property type="entry name" value="HTH-TYPE TRANSCRIPTIONAL REGULATOR RV1719"/>
    <property type="match status" value="1"/>
</dbReference>
<dbReference type="Proteomes" id="UP000285875">
    <property type="component" value="Chromosome"/>
</dbReference>
<dbReference type="Pfam" id="PF09339">
    <property type="entry name" value="HTH_IclR"/>
    <property type="match status" value="1"/>
</dbReference>
<dbReference type="InterPro" id="IPR050707">
    <property type="entry name" value="HTH_MetabolicPath_Reg"/>
</dbReference>
<dbReference type="InterPro" id="IPR005471">
    <property type="entry name" value="Tscrpt_reg_IclR_N"/>
</dbReference>
<dbReference type="SMART" id="SM00346">
    <property type="entry name" value="HTH_ICLR"/>
    <property type="match status" value="1"/>
</dbReference>
<evidence type="ECO:0000259" key="5">
    <source>
        <dbReference type="PROSITE" id="PS51078"/>
    </source>
</evidence>
<dbReference type="EMBL" id="CP025570">
    <property type="protein sequence ID" value="AZZ40185.1"/>
    <property type="molecule type" value="Genomic_DNA"/>
</dbReference>
<dbReference type="GO" id="GO:0003677">
    <property type="term" value="F:DNA binding"/>
    <property type="evidence" value="ECO:0007669"/>
    <property type="project" value="UniProtKB-KW"/>
</dbReference>
<dbReference type="PROSITE" id="PS51077">
    <property type="entry name" value="HTH_ICLR"/>
    <property type="match status" value="1"/>
</dbReference>
<dbReference type="Pfam" id="PF01614">
    <property type="entry name" value="IclR_C"/>
    <property type="match status" value="1"/>
</dbReference>
<organism evidence="6 9">
    <name type="scientific">Acidipropionibacterium jensenii</name>
    <dbReference type="NCBI Taxonomy" id="1749"/>
    <lineage>
        <taxon>Bacteria</taxon>
        <taxon>Bacillati</taxon>
        <taxon>Actinomycetota</taxon>
        <taxon>Actinomycetes</taxon>
        <taxon>Propionibacteriales</taxon>
        <taxon>Propionibacteriaceae</taxon>
        <taxon>Acidipropionibacterium</taxon>
    </lineage>
</organism>
<evidence type="ECO:0000256" key="3">
    <source>
        <dbReference type="ARBA" id="ARBA00023163"/>
    </source>
</evidence>
<evidence type="ECO:0000256" key="1">
    <source>
        <dbReference type="ARBA" id="ARBA00023015"/>
    </source>
</evidence>
<reference evidence="9" key="1">
    <citation type="submission" date="2017-12" db="EMBL/GenBank/DDBJ databases">
        <title>Whole genome sequencing of Acidipropionibacterium jensenii strains JS279 and JS280.</title>
        <authorList>
            <person name="Deptula P."/>
            <person name="Laine P."/>
            <person name="Smolander O.-P."/>
            <person name="Paulin L."/>
            <person name="Auvinen P."/>
            <person name="Varmanen P."/>
        </authorList>
    </citation>
    <scope>NUCLEOTIDE SEQUENCE [LARGE SCALE GENOMIC DNA]</scope>
    <source>
        <strain evidence="9">JS280</strain>
    </source>
</reference>
<sequence>MSTSEQPVGALAKAMTVVETLALHGEMSPADIATASGIPRSTVYRLLGGLQEAGLATFRDESAASLTLKLTDLADGAREAMTEWAPITAILPNITRTFGMTSFLSVRRGDETVCIRWVQGTGIDALVLRPGRTLPLHAGAAGRAALAALDDGEREEYLSRAPFRPFNHNSLVSRQELAADISWVRDHGYAFSQEDVTLGVGAVGITVEDPAHPGGIGCVSVGGLIGEITANHERLAAVIREEVAGV</sequence>